<evidence type="ECO:0000256" key="1">
    <source>
        <dbReference type="ARBA" id="ARBA00001971"/>
    </source>
</evidence>
<comment type="similarity">
    <text evidence="3">Belongs to the cytochrome P450 family.</text>
</comment>
<dbReference type="InterPro" id="IPR002401">
    <property type="entry name" value="Cyt_P450_E_grp-I"/>
</dbReference>
<keyword evidence="4" id="KW-0349">Heme</keyword>
<dbReference type="InterPro" id="IPR050364">
    <property type="entry name" value="Cytochrome_P450_fung"/>
</dbReference>
<dbReference type="GO" id="GO:0020037">
    <property type="term" value="F:heme binding"/>
    <property type="evidence" value="ECO:0007669"/>
    <property type="project" value="InterPro"/>
</dbReference>
<evidence type="ECO:0000256" key="5">
    <source>
        <dbReference type="ARBA" id="ARBA00022723"/>
    </source>
</evidence>
<comment type="cofactor">
    <cofactor evidence="1">
        <name>heme</name>
        <dbReference type="ChEBI" id="CHEBI:30413"/>
    </cofactor>
</comment>
<evidence type="ECO:0000256" key="8">
    <source>
        <dbReference type="ARBA" id="ARBA00023033"/>
    </source>
</evidence>
<gene>
    <name evidence="9" type="ORF">RSOLAG22IIIB_11401</name>
</gene>
<dbReference type="Pfam" id="PF00067">
    <property type="entry name" value="p450"/>
    <property type="match status" value="1"/>
</dbReference>
<keyword evidence="5" id="KW-0479">Metal-binding</keyword>
<dbReference type="GO" id="GO:0005506">
    <property type="term" value="F:iron ion binding"/>
    <property type="evidence" value="ECO:0007669"/>
    <property type="project" value="InterPro"/>
</dbReference>
<dbReference type="GO" id="GO:0004497">
    <property type="term" value="F:monooxygenase activity"/>
    <property type="evidence" value="ECO:0007669"/>
    <property type="project" value="UniProtKB-KW"/>
</dbReference>
<accession>A0A0K6G869</accession>
<organism evidence="9 10">
    <name type="scientific">Rhizoctonia solani</name>
    <dbReference type="NCBI Taxonomy" id="456999"/>
    <lineage>
        <taxon>Eukaryota</taxon>
        <taxon>Fungi</taxon>
        <taxon>Dikarya</taxon>
        <taxon>Basidiomycota</taxon>
        <taxon>Agaricomycotina</taxon>
        <taxon>Agaricomycetes</taxon>
        <taxon>Cantharellales</taxon>
        <taxon>Ceratobasidiaceae</taxon>
        <taxon>Rhizoctonia</taxon>
    </lineage>
</organism>
<dbReference type="SUPFAM" id="SSF48264">
    <property type="entry name" value="Cytochrome P450"/>
    <property type="match status" value="1"/>
</dbReference>
<keyword evidence="7" id="KW-0408">Iron</keyword>
<evidence type="ECO:0000256" key="7">
    <source>
        <dbReference type="ARBA" id="ARBA00023004"/>
    </source>
</evidence>
<evidence type="ECO:0000256" key="4">
    <source>
        <dbReference type="ARBA" id="ARBA00022617"/>
    </source>
</evidence>
<evidence type="ECO:0000256" key="3">
    <source>
        <dbReference type="ARBA" id="ARBA00010617"/>
    </source>
</evidence>
<evidence type="ECO:0000256" key="2">
    <source>
        <dbReference type="ARBA" id="ARBA00005179"/>
    </source>
</evidence>
<sequence>MTGSTLLMAAYGYEVTSPDHSLFKTVKIASDEFIQAAVAPNFLVNTFPWLEYVPEWFPGATWKAKASLWRTQKDRMLHVRVPYNWIKNKMSTKTEVPSMVSTWLKKYVHQQSTAPIVDLEERIKWIAGGLFAAGSDTSVSVLRTFIIAMAMHPDVQAKAQAEIDSGPGVRTCMYPSRLISSLRDSTPRSFPAPLFISYVRRVAEASAAATTAHATESIVLFLFRLSNTFVFPNIARSRSRSFPFHPSIPVPPSLALSGIFTGSLILNI</sequence>
<reference evidence="9 10" key="1">
    <citation type="submission" date="2015-07" db="EMBL/GenBank/DDBJ databases">
        <authorList>
            <person name="Noorani M."/>
        </authorList>
    </citation>
    <scope>NUCLEOTIDE SEQUENCE [LARGE SCALE GENOMIC DNA]</scope>
    <source>
        <strain evidence="9">BBA 69670</strain>
    </source>
</reference>
<dbReference type="EMBL" id="CYGV01001476">
    <property type="protein sequence ID" value="CUA74675.1"/>
    <property type="molecule type" value="Genomic_DNA"/>
</dbReference>
<comment type="pathway">
    <text evidence="2">Secondary metabolite biosynthesis.</text>
</comment>
<keyword evidence="8" id="KW-0503">Monooxygenase</keyword>
<dbReference type="InterPro" id="IPR036396">
    <property type="entry name" value="Cyt_P450_sf"/>
</dbReference>
<dbReference type="Gene3D" id="1.10.630.10">
    <property type="entry name" value="Cytochrome P450"/>
    <property type="match status" value="1"/>
</dbReference>
<dbReference type="GO" id="GO:0016705">
    <property type="term" value="F:oxidoreductase activity, acting on paired donors, with incorporation or reduction of molecular oxygen"/>
    <property type="evidence" value="ECO:0007669"/>
    <property type="project" value="InterPro"/>
</dbReference>
<evidence type="ECO:0000313" key="9">
    <source>
        <dbReference type="EMBL" id="CUA74675.1"/>
    </source>
</evidence>
<dbReference type="PANTHER" id="PTHR46300">
    <property type="entry name" value="P450, PUTATIVE (EUROFUNG)-RELATED-RELATED"/>
    <property type="match status" value="1"/>
</dbReference>
<proteinExistence type="inferred from homology"/>
<dbReference type="Proteomes" id="UP000044841">
    <property type="component" value="Unassembled WGS sequence"/>
</dbReference>
<dbReference type="InterPro" id="IPR001128">
    <property type="entry name" value="Cyt_P450"/>
</dbReference>
<protein>
    <submittedName>
        <fullName evidence="9">O-methylsterigmatocystin oxidoreductase</fullName>
    </submittedName>
</protein>
<dbReference type="AlphaFoldDB" id="A0A0K6G869"/>
<keyword evidence="6" id="KW-0560">Oxidoreductase</keyword>
<dbReference type="PANTHER" id="PTHR46300:SF7">
    <property type="entry name" value="P450, PUTATIVE (EUROFUNG)-RELATED"/>
    <property type="match status" value="1"/>
</dbReference>
<keyword evidence="10" id="KW-1185">Reference proteome</keyword>
<evidence type="ECO:0000256" key="6">
    <source>
        <dbReference type="ARBA" id="ARBA00023002"/>
    </source>
</evidence>
<dbReference type="PRINTS" id="PR00463">
    <property type="entry name" value="EP450I"/>
</dbReference>
<evidence type="ECO:0000313" key="10">
    <source>
        <dbReference type="Proteomes" id="UP000044841"/>
    </source>
</evidence>
<name>A0A0K6G869_9AGAM</name>